<protein>
    <submittedName>
        <fullName evidence="2">Uncharacterized protein</fullName>
    </submittedName>
</protein>
<dbReference type="Proteomes" id="UP000800094">
    <property type="component" value="Unassembled WGS sequence"/>
</dbReference>
<evidence type="ECO:0000313" key="2">
    <source>
        <dbReference type="EMBL" id="KAF2246360.1"/>
    </source>
</evidence>
<keyword evidence="3" id="KW-1185">Reference proteome</keyword>
<reference evidence="2" key="1">
    <citation type="journal article" date="2020" name="Stud. Mycol.">
        <title>101 Dothideomycetes genomes: a test case for predicting lifestyles and emergence of pathogens.</title>
        <authorList>
            <person name="Haridas S."/>
            <person name="Albert R."/>
            <person name="Binder M."/>
            <person name="Bloem J."/>
            <person name="Labutti K."/>
            <person name="Salamov A."/>
            <person name="Andreopoulos B."/>
            <person name="Baker S."/>
            <person name="Barry K."/>
            <person name="Bills G."/>
            <person name="Bluhm B."/>
            <person name="Cannon C."/>
            <person name="Castanera R."/>
            <person name="Culley D."/>
            <person name="Daum C."/>
            <person name="Ezra D."/>
            <person name="Gonzalez J."/>
            <person name="Henrissat B."/>
            <person name="Kuo A."/>
            <person name="Liang C."/>
            <person name="Lipzen A."/>
            <person name="Lutzoni F."/>
            <person name="Magnuson J."/>
            <person name="Mondo S."/>
            <person name="Nolan M."/>
            <person name="Ohm R."/>
            <person name="Pangilinan J."/>
            <person name="Park H.-J."/>
            <person name="Ramirez L."/>
            <person name="Alfaro M."/>
            <person name="Sun H."/>
            <person name="Tritt A."/>
            <person name="Yoshinaga Y."/>
            <person name="Zwiers L.-H."/>
            <person name="Turgeon B."/>
            <person name="Goodwin S."/>
            <person name="Spatafora J."/>
            <person name="Crous P."/>
            <person name="Grigoriev I."/>
        </authorList>
    </citation>
    <scope>NUCLEOTIDE SEQUENCE</scope>
    <source>
        <strain evidence="2">CBS 122368</strain>
    </source>
</reference>
<feature type="compositionally biased region" description="Polar residues" evidence="1">
    <location>
        <begin position="76"/>
        <end position="86"/>
    </location>
</feature>
<feature type="compositionally biased region" description="Low complexity" evidence="1">
    <location>
        <begin position="1"/>
        <end position="18"/>
    </location>
</feature>
<name>A0A6A6I9Z5_9PLEO</name>
<accession>A0A6A6I9Z5</accession>
<feature type="region of interest" description="Disordered" evidence="1">
    <location>
        <begin position="135"/>
        <end position="187"/>
    </location>
</feature>
<dbReference type="EMBL" id="ML987198">
    <property type="protein sequence ID" value="KAF2246360.1"/>
    <property type="molecule type" value="Genomic_DNA"/>
</dbReference>
<evidence type="ECO:0000256" key="1">
    <source>
        <dbReference type="SAM" id="MobiDB-lite"/>
    </source>
</evidence>
<proteinExistence type="predicted"/>
<gene>
    <name evidence="2" type="ORF">BU26DRAFT_552417</name>
</gene>
<dbReference type="AlphaFoldDB" id="A0A6A6I9Z5"/>
<evidence type="ECO:0000313" key="3">
    <source>
        <dbReference type="Proteomes" id="UP000800094"/>
    </source>
</evidence>
<organism evidence="2 3">
    <name type="scientific">Trematosphaeria pertusa</name>
    <dbReference type="NCBI Taxonomy" id="390896"/>
    <lineage>
        <taxon>Eukaryota</taxon>
        <taxon>Fungi</taxon>
        <taxon>Dikarya</taxon>
        <taxon>Ascomycota</taxon>
        <taxon>Pezizomycotina</taxon>
        <taxon>Dothideomycetes</taxon>
        <taxon>Pleosporomycetidae</taxon>
        <taxon>Pleosporales</taxon>
        <taxon>Massarineae</taxon>
        <taxon>Trematosphaeriaceae</taxon>
        <taxon>Trematosphaeria</taxon>
    </lineage>
</organism>
<sequence length="294" mass="31949">MVAFPTPSQEPSASQSSPFGVRHSANAAYDESPRNERYTLAHQAHPDVVSLTASEPAASHHSRSTSRTIAAELEASQPSKTATKGSRTAVELDSSPRANSTSETAVSRLSQPTSQTDRSPGSTSIELSLVELEGSLPSRRDGLPLSTGGARAAASATSSAPISRPPPLPPRRYDPSQLYGRHNSKVTNTDGTVERLRNSEIVHHLHLCFEDTGGFNLELERLCLRKLDSRLRKCPKNDVSHLLVPTAAGITNHYAHQHIFAKLGRVRGDQKQHSRSSAFRPEHFQHLTDEAAYC</sequence>
<feature type="compositionally biased region" description="Polar residues" evidence="1">
    <location>
        <begin position="96"/>
        <end position="123"/>
    </location>
</feature>
<dbReference type="GeneID" id="54585483"/>
<feature type="compositionally biased region" description="Low complexity" evidence="1">
    <location>
        <begin position="146"/>
        <end position="162"/>
    </location>
</feature>
<dbReference type="RefSeq" id="XP_033681364.1">
    <property type="nucleotide sequence ID" value="XM_033832153.1"/>
</dbReference>
<feature type="region of interest" description="Disordered" evidence="1">
    <location>
        <begin position="1"/>
        <end position="123"/>
    </location>
</feature>